<dbReference type="GO" id="GO:0006730">
    <property type="term" value="P:one-carbon metabolic process"/>
    <property type="evidence" value="ECO:0007669"/>
    <property type="project" value="UniProtKB-KW"/>
</dbReference>
<evidence type="ECO:0000256" key="1">
    <source>
        <dbReference type="ARBA" id="ARBA00004777"/>
    </source>
</evidence>
<dbReference type="EMBL" id="CAKOGP040001224">
    <property type="protein sequence ID" value="CAJ1944573.1"/>
    <property type="molecule type" value="Genomic_DNA"/>
</dbReference>
<dbReference type="CDD" id="cd00477">
    <property type="entry name" value="FTHFS"/>
    <property type="match status" value="1"/>
</dbReference>
<comment type="pathway">
    <text evidence="1">One-carbon metabolism; tetrahydrofolate interconversion.</text>
</comment>
<evidence type="ECO:0000256" key="6">
    <source>
        <dbReference type="ARBA" id="ARBA00022741"/>
    </source>
</evidence>
<keyword evidence="4" id="KW-0554">One-carbon metabolism</keyword>
<dbReference type="HAMAP" id="MF_01543">
    <property type="entry name" value="FTHFS"/>
    <property type="match status" value="1"/>
</dbReference>
<dbReference type="Gene3D" id="3.10.410.10">
    <property type="entry name" value="Formyltetrahydrofolate synthetase, domain 3"/>
    <property type="match status" value="1"/>
</dbReference>
<dbReference type="InterPro" id="IPR000559">
    <property type="entry name" value="Formate_THF_ligase"/>
</dbReference>
<keyword evidence="5" id="KW-0436">Ligase</keyword>
<name>A0AAD2CWY3_9STRA</name>
<comment type="caution">
    <text evidence="8">The sequence shown here is derived from an EMBL/GenBank/DDBJ whole genome shotgun (WGS) entry which is preliminary data.</text>
</comment>
<evidence type="ECO:0000256" key="3">
    <source>
        <dbReference type="ARBA" id="ARBA00012295"/>
    </source>
</evidence>
<dbReference type="Gene3D" id="3.40.50.300">
    <property type="entry name" value="P-loop containing nucleotide triphosphate hydrolases"/>
    <property type="match status" value="2"/>
</dbReference>
<evidence type="ECO:0000256" key="5">
    <source>
        <dbReference type="ARBA" id="ARBA00022598"/>
    </source>
</evidence>
<dbReference type="InterPro" id="IPR020628">
    <property type="entry name" value="Formate_THF_ligase_CS"/>
</dbReference>
<gene>
    <name evidence="8" type="ORF">CYCCA115_LOCUS8955</name>
</gene>
<proteinExistence type="inferred from homology"/>
<dbReference type="FunFam" id="3.40.50.300:FF:000245">
    <property type="entry name" value="C-1-tetrahydrofolate synthase, cytoplasmic"/>
    <property type="match status" value="1"/>
</dbReference>
<keyword evidence="6" id="KW-0547">Nucleotide-binding</keyword>
<dbReference type="GO" id="GO:0004329">
    <property type="term" value="F:formate-tetrahydrofolate ligase activity"/>
    <property type="evidence" value="ECO:0007669"/>
    <property type="project" value="UniProtKB-EC"/>
</dbReference>
<dbReference type="FunFam" id="3.10.410.10:FF:000001">
    <property type="entry name" value="Putative formate--tetrahydrofolate ligase"/>
    <property type="match status" value="1"/>
</dbReference>
<dbReference type="GO" id="GO:0005524">
    <property type="term" value="F:ATP binding"/>
    <property type="evidence" value="ECO:0007669"/>
    <property type="project" value="UniProtKB-KW"/>
</dbReference>
<dbReference type="InterPro" id="IPR027417">
    <property type="entry name" value="P-loop_NTPase"/>
</dbReference>
<comment type="subunit">
    <text evidence="2">Homodimer.</text>
</comment>
<sequence>MTSLNALGYPKLACKTPVPSDIEVSQQIVKEVGLLPIAEVGKQVGLTDDEVIQWGIAKAKVPLSARESRKDQPNGNYVVVTGINPTPLGEGKSTTTIGLAQGLGAILGKKTIACIRQPSQGPTFGIKGGAAGGGYAQVVPMEEFNLHLTGDIHAVTAANNLLAAALETRMFHEASQSDEALFRRLCPDGKDVSPVMKRRLKKLGIDPDKNPSDFTAEEKSAFARLDIDPSAVTWQRVLDTCDRHLRCLTVGQGSKETVKSKEKEGERLQHDRQTGFDITVASEVMAVLALSKDLADMREKLGAMVVGYSRAGTPVTADDLGCGGALTVLMKDAIMPTLMQTVERTPVMVHAGPFANIATGNSSIVADEIALKLVGKDGYCVTEAGFGADIGMEKFFNIKCRYSGLKPKAAVIVATVRALKMHGGGPPVSAGKPLQKEYTEENVELLAKGCCNLQKHIENAKKFGVNVVVAVNKFKTDTDKEIETVKEASMAAGAFDAVLSNHWAEGGAGAENLAKAVVAACKACDDEAFKFLYDVNKSIKEKVEIISKEIYGADGVDFSELANKQVMQYEKSGFGNLPICIAKTQYSFSCDPSAKGVPTGHRITVREIRSCAGAGFLYPICGDIMTIPGLPTRPGFYDVDVDLETGDVLGLF</sequence>
<evidence type="ECO:0000313" key="8">
    <source>
        <dbReference type="EMBL" id="CAJ1944573.1"/>
    </source>
</evidence>
<dbReference type="Gene3D" id="1.10.8.770">
    <property type="match status" value="1"/>
</dbReference>
<keyword evidence="9" id="KW-1185">Reference proteome</keyword>
<dbReference type="PROSITE" id="PS00721">
    <property type="entry name" value="FTHFS_1"/>
    <property type="match status" value="1"/>
</dbReference>
<evidence type="ECO:0000256" key="7">
    <source>
        <dbReference type="ARBA" id="ARBA00022840"/>
    </source>
</evidence>
<dbReference type="SUPFAM" id="SSF52540">
    <property type="entry name" value="P-loop containing nucleoside triphosphate hydrolases"/>
    <property type="match status" value="1"/>
</dbReference>
<reference evidence="8" key="1">
    <citation type="submission" date="2023-08" db="EMBL/GenBank/DDBJ databases">
        <authorList>
            <person name="Audoor S."/>
            <person name="Bilcke G."/>
        </authorList>
    </citation>
    <scope>NUCLEOTIDE SEQUENCE</scope>
</reference>
<accession>A0AAD2CWY3</accession>
<evidence type="ECO:0000256" key="2">
    <source>
        <dbReference type="ARBA" id="ARBA00011738"/>
    </source>
</evidence>
<protein>
    <recommendedName>
        <fullName evidence="3">formate--tetrahydrofolate ligase</fullName>
        <ecNumber evidence="3">6.3.4.3</ecNumber>
    </recommendedName>
</protein>
<dbReference type="PROSITE" id="PS00722">
    <property type="entry name" value="FTHFS_2"/>
    <property type="match status" value="1"/>
</dbReference>
<dbReference type="Proteomes" id="UP001295423">
    <property type="component" value="Unassembled WGS sequence"/>
</dbReference>
<evidence type="ECO:0000256" key="4">
    <source>
        <dbReference type="ARBA" id="ARBA00022563"/>
    </source>
</evidence>
<evidence type="ECO:0000313" key="9">
    <source>
        <dbReference type="Proteomes" id="UP001295423"/>
    </source>
</evidence>
<keyword evidence="7" id="KW-0067">ATP-binding</keyword>
<dbReference type="Pfam" id="PF01268">
    <property type="entry name" value="FTHFS"/>
    <property type="match status" value="1"/>
</dbReference>
<dbReference type="FunFam" id="3.40.50.300:FF:001123">
    <property type="entry name" value="C-1-tetrahydrofolate synthase, cytoplasmic isoform X2"/>
    <property type="match status" value="1"/>
</dbReference>
<dbReference type="AlphaFoldDB" id="A0AAD2CWY3"/>
<dbReference type="EC" id="6.3.4.3" evidence="3"/>
<organism evidence="8 9">
    <name type="scientific">Cylindrotheca closterium</name>
    <dbReference type="NCBI Taxonomy" id="2856"/>
    <lineage>
        <taxon>Eukaryota</taxon>
        <taxon>Sar</taxon>
        <taxon>Stramenopiles</taxon>
        <taxon>Ochrophyta</taxon>
        <taxon>Bacillariophyta</taxon>
        <taxon>Bacillariophyceae</taxon>
        <taxon>Bacillariophycidae</taxon>
        <taxon>Bacillariales</taxon>
        <taxon>Bacillariaceae</taxon>
        <taxon>Cylindrotheca</taxon>
    </lineage>
</organism>